<feature type="transmembrane region" description="Helical" evidence="1">
    <location>
        <begin position="18"/>
        <end position="37"/>
    </location>
</feature>
<reference evidence="2 3" key="1">
    <citation type="journal article" date="2019" name="Sci. Rep.">
        <title>Orb-weaving spider Araneus ventricosus genome elucidates the spidroin gene catalogue.</title>
        <authorList>
            <person name="Kono N."/>
            <person name="Nakamura H."/>
            <person name="Ohtoshi R."/>
            <person name="Moran D.A.P."/>
            <person name="Shinohara A."/>
            <person name="Yoshida Y."/>
            <person name="Fujiwara M."/>
            <person name="Mori M."/>
            <person name="Tomita M."/>
            <person name="Arakawa K."/>
        </authorList>
    </citation>
    <scope>NUCLEOTIDE SEQUENCE [LARGE SCALE GENOMIC DNA]</scope>
</reference>
<protein>
    <submittedName>
        <fullName evidence="2">Uncharacterized protein</fullName>
    </submittedName>
</protein>
<feature type="transmembrane region" description="Helical" evidence="1">
    <location>
        <begin position="49"/>
        <end position="69"/>
    </location>
</feature>
<sequence>MLAIIFSNCCWIESDNAGYVQVVAILHLLLPYLHLFWRQISGSPVGADYFLCLAFCRLYLPICISFYLLPAGALPLLIKLLQPPEGLRCNPPRTSYTNPLL</sequence>
<keyword evidence="1" id="KW-0472">Membrane</keyword>
<proteinExistence type="predicted"/>
<comment type="caution">
    <text evidence="2">The sequence shown here is derived from an EMBL/GenBank/DDBJ whole genome shotgun (WGS) entry which is preliminary data.</text>
</comment>
<organism evidence="2 3">
    <name type="scientific">Araneus ventricosus</name>
    <name type="common">Orbweaver spider</name>
    <name type="synonym">Epeira ventricosa</name>
    <dbReference type="NCBI Taxonomy" id="182803"/>
    <lineage>
        <taxon>Eukaryota</taxon>
        <taxon>Metazoa</taxon>
        <taxon>Ecdysozoa</taxon>
        <taxon>Arthropoda</taxon>
        <taxon>Chelicerata</taxon>
        <taxon>Arachnida</taxon>
        <taxon>Araneae</taxon>
        <taxon>Araneomorphae</taxon>
        <taxon>Entelegynae</taxon>
        <taxon>Araneoidea</taxon>
        <taxon>Araneidae</taxon>
        <taxon>Araneus</taxon>
    </lineage>
</organism>
<evidence type="ECO:0000313" key="2">
    <source>
        <dbReference type="EMBL" id="GBN01643.1"/>
    </source>
</evidence>
<evidence type="ECO:0000256" key="1">
    <source>
        <dbReference type="SAM" id="Phobius"/>
    </source>
</evidence>
<gene>
    <name evidence="2" type="ORF">AVEN_36211_1</name>
</gene>
<name>A0A4Y2KJN7_ARAVE</name>
<keyword evidence="1" id="KW-0812">Transmembrane</keyword>
<dbReference type="AlphaFoldDB" id="A0A4Y2KJN7"/>
<keyword evidence="1" id="KW-1133">Transmembrane helix</keyword>
<evidence type="ECO:0000313" key="3">
    <source>
        <dbReference type="Proteomes" id="UP000499080"/>
    </source>
</evidence>
<keyword evidence="3" id="KW-1185">Reference proteome</keyword>
<dbReference type="EMBL" id="BGPR01004634">
    <property type="protein sequence ID" value="GBN01643.1"/>
    <property type="molecule type" value="Genomic_DNA"/>
</dbReference>
<dbReference type="Proteomes" id="UP000499080">
    <property type="component" value="Unassembled WGS sequence"/>
</dbReference>
<accession>A0A4Y2KJN7</accession>